<dbReference type="EMBL" id="AP021861">
    <property type="protein sequence ID" value="BBO31823.1"/>
    <property type="molecule type" value="Genomic_DNA"/>
</dbReference>
<sequence length="41" mass="4627">MSLHPKSESREEAHSHTVWLQAVLICWHRTRTLAIASVAAC</sequence>
<protein>
    <submittedName>
        <fullName evidence="1">Uncharacterized protein</fullName>
    </submittedName>
</protein>
<evidence type="ECO:0000313" key="2">
    <source>
        <dbReference type="Proteomes" id="UP000326837"/>
    </source>
</evidence>
<name>A0A5K7XC03_9BACT</name>
<organism evidence="1 2">
    <name type="scientific">Lacipirellula parvula</name>
    <dbReference type="NCBI Taxonomy" id="2650471"/>
    <lineage>
        <taxon>Bacteria</taxon>
        <taxon>Pseudomonadati</taxon>
        <taxon>Planctomycetota</taxon>
        <taxon>Planctomycetia</taxon>
        <taxon>Pirellulales</taxon>
        <taxon>Lacipirellulaceae</taxon>
        <taxon>Lacipirellula</taxon>
    </lineage>
</organism>
<accession>A0A5K7XC03</accession>
<keyword evidence="2" id="KW-1185">Reference proteome</keyword>
<reference evidence="2" key="1">
    <citation type="submission" date="2019-10" db="EMBL/GenBank/DDBJ databases">
        <title>Lacipirellula parvula gen. nov., sp. nov., representing a lineage of planctomycetes widespread in freshwater anoxic habitats, and description of the family Lacipirellulaceae.</title>
        <authorList>
            <person name="Dedysh S.N."/>
            <person name="Kulichevskaya I.S."/>
            <person name="Beletsky A.V."/>
            <person name="Rakitin A.L."/>
            <person name="Mardanov A.V."/>
            <person name="Ivanova A.A."/>
            <person name="Saltykova V.X."/>
            <person name="Rijpstra W.I.C."/>
            <person name="Sinninghe Damste J.S."/>
            <person name="Ravin N.V."/>
        </authorList>
    </citation>
    <scope>NUCLEOTIDE SEQUENCE [LARGE SCALE GENOMIC DNA]</scope>
    <source>
        <strain evidence="2">PX69</strain>
    </source>
</reference>
<dbReference type="KEGG" id="lpav:PLANPX_1435"/>
<gene>
    <name evidence="1" type="ORF">PLANPX_1435</name>
</gene>
<dbReference type="AlphaFoldDB" id="A0A5K7XC03"/>
<evidence type="ECO:0000313" key="1">
    <source>
        <dbReference type="EMBL" id="BBO31823.1"/>
    </source>
</evidence>
<proteinExistence type="predicted"/>
<dbReference type="Proteomes" id="UP000326837">
    <property type="component" value="Chromosome"/>
</dbReference>